<dbReference type="GO" id="GO:0004553">
    <property type="term" value="F:hydrolase activity, hydrolyzing O-glycosyl compounds"/>
    <property type="evidence" value="ECO:0007669"/>
    <property type="project" value="UniProtKB-ARBA"/>
</dbReference>
<dbReference type="SUPFAM" id="SSF49899">
    <property type="entry name" value="Concanavalin A-like lectins/glucanases"/>
    <property type="match status" value="1"/>
</dbReference>
<evidence type="ECO:0000313" key="3">
    <source>
        <dbReference type="Proteomes" id="UP000192610"/>
    </source>
</evidence>
<accession>A0A1V9EHB5</accession>
<dbReference type="STRING" id="354355.SAMN05660816_03456"/>
<protein>
    <recommendedName>
        <fullName evidence="4">LamG-like jellyroll fold domain-containing protein</fullName>
    </recommendedName>
</protein>
<gene>
    <name evidence="2" type="ORF">A4H97_32430</name>
</gene>
<dbReference type="AlphaFoldDB" id="A0A1V9EHB5"/>
<keyword evidence="3" id="KW-1185">Reference proteome</keyword>
<organism evidence="2 3">
    <name type="scientific">Niastella yeongjuensis</name>
    <dbReference type="NCBI Taxonomy" id="354355"/>
    <lineage>
        <taxon>Bacteria</taxon>
        <taxon>Pseudomonadati</taxon>
        <taxon>Bacteroidota</taxon>
        <taxon>Chitinophagia</taxon>
        <taxon>Chitinophagales</taxon>
        <taxon>Chitinophagaceae</taxon>
        <taxon>Niastella</taxon>
    </lineage>
</organism>
<dbReference type="EMBL" id="LVXG01000029">
    <property type="protein sequence ID" value="OQP45452.1"/>
    <property type="molecule type" value="Genomic_DNA"/>
</dbReference>
<name>A0A1V9EHB5_9BACT</name>
<dbReference type="Proteomes" id="UP000192610">
    <property type="component" value="Unassembled WGS sequence"/>
</dbReference>
<dbReference type="PANTHER" id="PTHR42535:SF2">
    <property type="entry name" value="CHROMOSOME UNDETERMINED SCAFFOLD_146, WHOLE GENOME SHOTGUN SEQUENCE"/>
    <property type="match status" value="1"/>
</dbReference>
<dbReference type="Gene3D" id="2.60.120.200">
    <property type="match status" value="1"/>
</dbReference>
<dbReference type="GO" id="GO:0005975">
    <property type="term" value="P:carbohydrate metabolic process"/>
    <property type="evidence" value="ECO:0007669"/>
    <property type="project" value="UniProtKB-ARBA"/>
</dbReference>
<feature type="signal peptide" evidence="1">
    <location>
        <begin position="1"/>
        <end position="22"/>
    </location>
</feature>
<sequence length="277" mass="29843">MKIVAWCLTALVVVVTLTTACKKDPKPSDPVVIHDTLTVKDTVVVNPPPSCTPNLTKGLLAYYPFNGNFNDESGNGNTATAKNGVLLTSDYKGKANSCAGFDGVDDVLVVPGTKLNSDTFTVSFQVLANSTNRFYGMINRVNYETGLGAVFAIHHRFITDTMITFSTPKPTEDCSTISGPDPAHLGYSRGSIKAGKWYNIVCSFAGGVQKIYVNGVLESVATKAWTTAKKCNNADLTIGGWWKGDAASIDGKIDEVRFYNRALSWCEISTLAEGFKQ</sequence>
<evidence type="ECO:0000256" key="1">
    <source>
        <dbReference type="SAM" id="SignalP"/>
    </source>
</evidence>
<evidence type="ECO:0008006" key="4">
    <source>
        <dbReference type="Google" id="ProtNLM"/>
    </source>
</evidence>
<dbReference type="OrthoDB" id="9814380at2"/>
<dbReference type="RefSeq" id="WP_081202307.1">
    <property type="nucleotide sequence ID" value="NZ_FOCZ01000006.1"/>
</dbReference>
<dbReference type="Pfam" id="PF13385">
    <property type="entry name" value="Laminin_G_3"/>
    <property type="match status" value="1"/>
</dbReference>
<dbReference type="InterPro" id="IPR013320">
    <property type="entry name" value="ConA-like_dom_sf"/>
</dbReference>
<dbReference type="PROSITE" id="PS51257">
    <property type="entry name" value="PROKAR_LIPOPROTEIN"/>
    <property type="match status" value="1"/>
</dbReference>
<proteinExistence type="predicted"/>
<comment type="caution">
    <text evidence="2">The sequence shown here is derived from an EMBL/GenBank/DDBJ whole genome shotgun (WGS) entry which is preliminary data.</text>
</comment>
<dbReference type="PANTHER" id="PTHR42535">
    <property type="entry name" value="OOKINETE PROTEIN, PUTATIVE-RELATED"/>
    <property type="match status" value="1"/>
</dbReference>
<keyword evidence="1" id="KW-0732">Signal</keyword>
<feature type="chain" id="PRO_5010708654" description="LamG-like jellyroll fold domain-containing protein" evidence="1">
    <location>
        <begin position="23"/>
        <end position="277"/>
    </location>
</feature>
<evidence type="ECO:0000313" key="2">
    <source>
        <dbReference type="EMBL" id="OQP45452.1"/>
    </source>
</evidence>
<reference evidence="3" key="1">
    <citation type="submission" date="2016-04" db="EMBL/GenBank/DDBJ databases">
        <authorList>
            <person name="Chen L."/>
            <person name="Zhuang W."/>
            <person name="Wang G."/>
        </authorList>
    </citation>
    <scope>NUCLEOTIDE SEQUENCE [LARGE SCALE GENOMIC DNA]</scope>
    <source>
        <strain evidence="3">17621</strain>
    </source>
</reference>